<name>A0A7S2IG22_9STRA</name>
<accession>A0A7S2IG22</accession>
<keyword evidence="8 10" id="KW-0804">Transcription</keyword>
<dbReference type="GO" id="GO:0008270">
    <property type="term" value="F:zinc ion binding"/>
    <property type="evidence" value="ECO:0007669"/>
    <property type="project" value="UniProtKB-KW"/>
</dbReference>
<dbReference type="EMBL" id="HBGV01019202">
    <property type="protein sequence ID" value="CAD9517891.1"/>
    <property type="molecule type" value="Transcribed_RNA"/>
</dbReference>
<dbReference type="GO" id="GO:0000993">
    <property type="term" value="F:RNA polymerase II complex binding"/>
    <property type="evidence" value="ECO:0007669"/>
    <property type="project" value="TreeGrafter"/>
</dbReference>
<evidence type="ECO:0000256" key="1">
    <source>
        <dbReference type="ARBA" id="ARBA00003357"/>
    </source>
</evidence>
<dbReference type="GO" id="GO:0008023">
    <property type="term" value="C:transcription elongation factor complex"/>
    <property type="evidence" value="ECO:0007669"/>
    <property type="project" value="TreeGrafter"/>
</dbReference>
<dbReference type="InterPro" id="IPR038567">
    <property type="entry name" value="T_Elf1_sf"/>
</dbReference>
<keyword evidence="6 10" id="KW-0862">Zinc</keyword>
<dbReference type="PANTHER" id="PTHR20934:SF0">
    <property type="entry name" value="TRANSCRIPTION ELONGATION FACTOR 1 HOMOLOG"/>
    <property type="match status" value="1"/>
</dbReference>
<evidence type="ECO:0000256" key="8">
    <source>
        <dbReference type="ARBA" id="ARBA00023163"/>
    </source>
</evidence>
<evidence type="ECO:0000313" key="12">
    <source>
        <dbReference type="EMBL" id="CAD9517891.1"/>
    </source>
</evidence>
<comment type="subcellular location">
    <subcellularLocation>
        <location evidence="2 10">Nucleus</location>
    </subcellularLocation>
</comment>
<evidence type="ECO:0000256" key="6">
    <source>
        <dbReference type="ARBA" id="ARBA00022833"/>
    </source>
</evidence>
<evidence type="ECO:0000256" key="3">
    <source>
        <dbReference type="ARBA" id="ARBA00009730"/>
    </source>
</evidence>
<organism evidence="12">
    <name type="scientific">Helicotheca tamesis</name>
    <dbReference type="NCBI Taxonomy" id="374047"/>
    <lineage>
        <taxon>Eukaryota</taxon>
        <taxon>Sar</taxon>
        <taxon>Stramenopiles</taxon>
        <taxon>Ochrophyta</taxon>
        <taxon>Bacillariophyta</taxon>
        <taxon>Mediophyceae</taxon>
        <taxon>Lithodesmiophycidae</taxon>
        <taxon>Lithodesmiales</taxon>
        <taxon>Lithodesmiaceae</taxon>
        <taxon>Helicotheca</taxon>
    </lineage>
</organism>
<proteinExistence type="inferred from homology"/>
<dbReference type="Gene3D" id="2.20.25.190">
    <property type="match status" value="1"/>
</dbReference>
<comment type="function">
    <text evidence="1 10">Transcription elongation factor implicated in the maintenance of proper chromatin structure in actively transcribed regions.</text>
</comment>
<evidence type="ECO:0000256" key="7">
    <source>
        <dbReference type="ARBA" id="ARBA00023015"/>
    </source>
</evidence>
<dbReference type="AlphaFoldDB" id="A0A7S2IG22"/>
<evidence type="ECO:0000256" key="5">
    <source>
        <dbReference type="ARBA" id="ARBA00022771"/>
    </source>
</evidence>
<comment type="similarity">
    <text evidence="3 10">Belongs to the ELOF1 family.</text>
</comment>
<reference evidence="12" key="1">
    <citation type="submission" date="2021-01" db="EMBL/GenBank/DDBJ databases">
        <authorList>
            <person name="Corre E."/>
            <person name="Pelletier E."/>
            <person name="Niang G."/>
            <person name="Scheremetjew M."/>
            <person name="Finn R."/>
            <person name="Kale V."/>
            <person name="Holt S."/>
            <person name="Cochrane G."/>
            <person name="Meng A."/>
            <person name="Brown T."/>
            <person name="Cohen L."/>
        </authorList>
    </citation>
    <scope>NUCLEOTIDE SEQUENCE</scope>
    <source>
        <strain evidence="12">CCMP826</strain>
    </source>
</reference>
<evidence type="ECO:0000256" key="9">
    <source>
        <dbReference type="ARBA" id="ARBA00023242"/>
    </source>
</evidence>
<dbReference type="GO" id="GO:0006368">
    <property type="term" value="P:transcription elongation by RNA polymerase II"/>
    <property type="evidence" value="ECO:0007669"/>
    <property type="project" value="TreeGrafter"/>
</dbReference>
<evidence type="ECO:0000256" key="10">
    <source>
        <dbReference type="RuleBase" id="RU364033"/>
    </source>
</evidence>
<dbReference type="FunFam" id="2.20.25.190:FF:000001">
    <property type="entry name" value="Transcription elongation factor 1 homolog"/>
    <property type="match status" value="1"/>
</dbReference>
<keyword evidence="5 10" id="KW-0863">Zinc-finger</keyword>
<protein>
    <recommendedName>
        <fullName evidence="10">Transcription elongation factor 1 homolog</fullName>
    </recommendedName>
</protein>
<evidence type="ECO:0000256" key="2">
    <source>
        <dbReference type="ARBA" id="ARBA00004123"/>
    </source>
</evidence>
<keyword evidence="7 10" id="KW-0805">Transcription regulation</keyword>
<gene>
    <name evidence="12" type="ORF">HTAM1171_LOCUS11894</name>
</gene>
<evidence type="ECO:0000256" key="4">
    <source>
        <dbReference type="ARBA" id="ARBA00022723"/>
    </source>
</evidence>
<feature type="compositionally biased region" description="Gly residues" evidence="11">
    <location>
        <begin position="83"/>
        <end position="102"/>
    </location>
</feature>
<feature type="region of interest" description="Disordered" evidence="11">
    <location>
        <begin position="80"/>
        <end position="159"/>
    </location>
</feature>
<keyword evidence="4 10" id="KW-0479">Metal-binding</keyword>
<sequence>MGRRAKKAPVQTKKRPTLAKRFKCPFCANENVVECKMDHRAGTGSLSCRLCGASYQMPIHHLHEPVDVFSEWLDDCEAAERNGGIGGGAADPGSALPGGGGGDRYDEDDDIDEPSGLHGGSTKASRYDEDDERAGKQSRPQQKESIASLGLEDSDDDSD</sequence>
<evidence type="ECO:0000256" key="11">
    <source>
        <dbReference type="SAM" id="MobiDB-lite"/>
    </source>
</evidence>
<dbReference type="PANTHER" id="PTHR20934">
    <property type="entry name" value="TRANSCRIPTION ELONGATION FACTOR 1 HOMOLOG"/>
    <property type="match status" value="1"/>
</dbReference>
<dbReference type="SUPFAM" id="SSF57783">
    <property type="entry name" value="Zinc beta-ribbon"/>
    <property type="match status" value="1"/>
</dbReference>
<dbReference type="Pfam" id="PF05129">
    <property type="entry name" value="Zn_ribbon_Elf1"/>
    <property type="match status" value="1"/>
</dbReference>
<keyword evidence="9 10" id="KW-0539">Nucleus</keyword>
<dbReference type="InterPro" id="IPR007808">
    <property type="entry name" value="Elf1"/>
</dbReference>